<name>V5WI19_9SPIO</name>
<dbReference type="Gene3D" id="3.60.15.10">
    <property type="entry name" value="Ribonuclease Z/Hydroxyacylglutathione hydrolase-like"/>
    <property type="match status" value="1"/>
</dbReference>
<evidence type="ECO:0000313" key="2">
    <source>
        <dbReference type="EMBL" id="AHC15265.1"/>
    </source>
</evidence>
<dbReference type="PANTHER" id="PTHR43084">
    <property type="entry name" value="PERSULFIDE DIOXYGENASE ETHE1"/>
    <property type="match status" value="1"/>
</dbReference>
<keyword evidence="3" id="KW-1185">Reference proteome</keyword>
<evidence type="ECO:0000259" key="1">
    <source>
        <dbReference type="SMART" id="SM00849"/>
    </source>
</evidence>
<dbReference type="SMART" id="SM00849">
    <property type="entry name" value="Lactamase_B"/>
    <property type="match status" value="1"/>
</dbReference>
<dbReference type="KEGG" id="slr:L21SP2_1892"/>
<dbReference type="eggNOG" id="COG0491">
    <property type="taxonomic scope" value="Bacteria"/>
</dbReference>
<dbReference type="STRING" id="1307761.L21SP2_1892"/>
<dbReference type="HOGENOM" id="CLU_030571_5_4_12"/>
<proteinExistence type="predicted"/>
<dbReference type="PANTHER" id="PTHR43084:SF1">
    <property type="entry name" value="PERSULFIDE DIOXYGENASE ETHE1, MITOCHONDRIAL"/>
    <property type="match status" value="1"/>
</dbReference>
<organism evidence="2 3">
    <name type="scientific">Salinispira pacifica</name>
    <dbReference type="NCBI Taxonomy" id="1307761"/>
    <lineage>
        <taxon>Bacteria</taxon>
        <taxon>Pseudomonadati</taxon>
        <taxon>Spirochaetota</taxon>
        <taxon>Spirochaetia</taxon>
        <taxon>Spirochaetales</taxon>
        <taxon>Spirochaetaceae</taxon>
        <taxon>Salinispira</taxon>
    </lineage>
</organism>
<dbReference type="AlphaFoldDB" id="V5WI19"/>
<dbReference type="GO" id="GO:0006749">
    <property type="term" value="P:glutathione metabolic process"/>
    <property type="evidence" value="ECO:0007669"/>
    <property type="project" value="TreeGrafter"/>
</dbReference>
<dbReference type="InterPro" id="IPR036866">
    <property type="entry name" value="RibonucZ/Hydroxyglut_hydro"/>
</dbReference>
<dbReference type="InterPro" id="IPR051682">
    <property type="entry name" value="Mito_Persulfide_Diox"/>
</dbReference>
<dbReference type="GO" id="GO:0050313">
    <property type="term" value="F:sulfur dioxygenase activity"/>
    <property type="evidence" value="ECO:0007669"/>
    <property type="project" value="TreeGrafter"/>
</dbReference>
<dbReference type="RefSeq" id="WP_024268182.1">
    <property type="nucleotide sequence ID" value="NC_023035.1"/>
</dbReference>
<gene>
    <name evidence="2" type="ORF">L21SP2_1892</name>
</gene>
<sequence>MSTDHPNRTERDYSRLFQSNDLQLYTYFSSDTMMNTYVVWHKDRREAMLIDPVVLDSGLFEILEGNNLEVTAVLLTHHDEKHFSAVKTIPKIYHHAVFYGGGDSIFHIDVENVKETPRFHVAGFAVDPIFLPGHYSDSLMYLLNGLLFTGDILSAGNLVLADDSYGRALMAQCIRESVYSLTDHSLILPLYGPPSTVAIEKETNIIIQDLLD</sequence>
<dbReference type="Pfam" id="PF00753">
    <property type="entry name" value="Lactamase_B"/>
    <property type="match status" value="1"/>
</dbReference>
<dbReference type="EMBL" id="CP006939">
    <property type="protein sequence ID" value="AHC15265.1"/>
    <property type="molecule type" value="Genomic_DNA"/>
</dbReference>
<dbReference type="InterPro" id="IPR001279">
    <property type="entry name" value="Metallo-B-lactamas"/>
</dbReference>
<evidence type="ECO:0000313" key="3">
    <source>
        <dbReference type="Proteomes" id="UP000018680"/>
    </source>
</evidence>
<dbReference type="Proteomes" id="UP000018680">
    <property type="component" value="Chromosome"/>
</dbReference>
<feature type="domain" description="Metallo-beta-lactamase" evidence="1">
    <location>
        <begin position="33"/>
        <end position="191"/>
    </location>
</feature>
<protein>
    <recommendedName>
        <fullName evidence="1">Metallo-beta-lactamase domain-containing protein</fullName>
    </recommendedName>
</protein>
<dbReference type="SUPFAM" id="SSF56281">
    <property type="entry name" value="Metallo-hydrolase/oxidoreductase"/>
    <property type="match status" value="1"/>
</dbReference>
<dbReference type="GO" id="GO:0070813">
    <property type="term" value="P:hydrogen sulfide metabolic process"/>
    <property type="evidence" value="ECO:0007669"/>
    <property type="project" value="TreeGrafter"/>
</dbReference>
<accession>V5WI19</accession>
<reference evidence="2 3" key="1">
    <citation type="journal article" date="2015" name="Stand. Genomic Sci.">
        <title>Complete genome sequence and description of Salinispira pacifica gen. nov., sp. nov., a novel spirochaete isolated form a hypersaline microbial mat.</title>
        <authorList>
            <person name="Ben Hania W."/>
            <person name="Joseph M."/>
            <person name="Schumann P."/>
            <person name="Bunk B."/>
            <person name="Fiebig A."/>
            <person name="Sproer C."/>
            <person name="Klenk H.P."/>
            <person name="Fardeau M.L."/>
            <person name="Spring S."/>
        </authorList>
    </citation>
    <scope>NUCLEOTIDE SEQUENCE [LARGE SCALE GENOMIC DNA]</scope>
    <source>
        <strain evidence="2 3">L21-RPul-D2</strain>
    </source>
</reference>